<dbReference type="InterPro" id="IPR011055">
    <property type="entry name" value="Dup_hybrid_motif"/>
</dbReference>
<dbReference type="InterPro" id="IPR003352">
    <property type="entry name" value="PTS_EIIC"/>
</dbReference>
<dbReference type="PANTHER" id="PTHR30175:SF1">
    <property type="entry name" value="PTS SYSTEM ARBUTIN-, CELLOBIOSE-, AND SALICIN-SPECIFIC EIIBC COMPONENT-RELATED"/>
    <property type="match status" value="1"/>
</dbReference>
<keyword evidence="8" id="KW-0418">Kinase</keyword>
<dbReference type="RefSeq" id="WP_220221045.1">
    <property type="nucleotide sequence ID" value="NZ_CP048268.1"/>
</dbReference>
<evidence type="ECO:0000256" key="11">
    <source>
        <dbReference type="PROSITE-ProRule" id="PRU00421"/>
    </source>
</evidence>
<gene>
    <name evidence="16" type="ORF">GYM71_04280</name>
</gene>
<dbReference type="InterPro" id="IPR001996">
    <property type="entry name" value="PTS_IIB_1"/>
</dbReference>
<dbReference type="PROSITE" id="PS01035">
    <property type="entry name" value="PTS_EIIB_TYPE_1_CYS"/>
    <property type="match status" value="1"/>
</dbReference>
<dbReference type="InterPro" id="IPR036878">
    <property type="entry name" value="Glu_permease_IIB"/>
</dbReference>
<protein>
    <submittedName>
        <fullName evidence="16">PTS transporter subunit EIIC</fullName>
    </submittedName>
</protein>
<dbReference type="Pfam" id="PF00358">
    <property type="entry name" value="PTS_EIIA_1"/>
    <property type="match status" value="1"/>
</dbReference>
<name>A0ABX8WBX3_9LACO</name>
<keyword evidence="6" id="KW-0598">Phosphotransferase system</keyword>
<dbReference type="PANTHER" id="PTHR30175">
    <property type="entry name" value="PHOSPHOTRANSFERASE SYSTEM TRANSPORT PROTEIN"/>
    <property type="match status" value="1"/>
</dbReference>
<feature type="transmembrane region" description="Helical" evidence="12">
    <location>
        <begin position="248"/>
        <end position="270"/>
    </location>
</feature>
<comment type="subcellular location">
    <subcellularLocation>
        <location evidence="1">Cell membrane</location>
        <topology evidence="1">Multi-pass membrane protein</topology>
    </subcellularLocation>
</comment>
<feature type="domain" description="PTS EIIB type-1" evidence="14">
    <location>
        <begin position="5"/>
        <end position="87"/>
    </location>
</feature>
<reference evidence="16 17" key="1">
    <citation type="submission" date="2020-01" db="EMBL/GenBank/DDBJ databases">
        <title>Vast differences in strain-level diversity in the gut microbiota of two closely related honey bee species.</title>
        <authorList>
            <person name="Ellegaard K.M."/>
            <person name="Suenami S."/>
            <person name="Miyazaki R."/>
            <person name="Engel P."/>
        </authorList>
    </citation>
    <scope>NUCLEOTIDE SEQUENCE [LARGE SCALE GENOMIC DNA]</scope>
    <source>
        <strain evidence="16 17">ESL0416</strain>
    </source>
</reference>
<dbReference type="Proteomes" id="UP000826550">
    <property type="component" value="Chromosome"/>
</dbReference>
<feature type="transmembrane region" description="Helical" evidence="12">
    <location>
        <begin position="202"/>
        <end position="227"/>
    </location>
</feature>
<dbReference type="PROSITE" id="PS51098">
    <property type="entry name" value="PTS_EIIB_TYPE_1"/>
    <property type="match status" value="1"/>
</dbReference>
<dbReference type="InterPro" id="IPR013013">
    <property type="entry name" value="PTS_EIIC_1"/>
</dbReference>
<proteinExistence type="predicted"/>
<evidence type="ECO:0000256" key="2">
    <source>
        <dbReference type="ARBA" id="ARBA00022448"/>
    </source>
</evidence>
<evidence type="ECO:0000256" key="8">
    <source>
        <dbReference type="ARBA" id="ARBA00022777"/>
    </source>
</evidence>
<evidence type="ECO:0000313" key="16">
    <source>
        <dbReference type="EMBL" id="QYN52666.1"/>
    </source>
</evidence>
<feature type="active site" description="Phosphocysteine intermediate; for EIIB activity" evidence="11">
    <location>
        <position position="27"/>
    </location>
</feature>
<organism evidence="16 17">
    <name type="scientific">Lactobacillus panisapium</name>
    <dbReference type="NCBI Taxonomy" id="2012495"/>
    <lineage>
        <taxon>Bacteria</taxon>
        <taxon>Bacillati</taxon>
        <taxon>Bacillota</taxon>
        <taxon>Bacilli</taxon>
        <taxon>Lactobacillales</taxon>
        <taxon>Lactobacillaceae</taxon>
        <taxon>Lactobacillus</taxon>
    </lineage>
</organism>
<keyword evidence="2" id="KW-0813">Transport</keyword>
<dbReference type="SUPFAM" id="SSF51261">
    <property type="entry name" value="Duplicated hybrid motif"/>
    <property type="match status" value="1"/>
</dbReference>
<keyword evidence="5" id="KW-0808">Transferase</keyword>
<dbReference type="Pfam" id="PF02378">
    <property type="entry name" value="PTS_EIIC"/>
    <property type="match status" value="1"/>
</dbReference>
<dbReference type="InterPro" id="IPR011297">
    <property type="entry name" value="PTS_IIABC_b_glu"/>
</dbReference>
<keyword evidence="7 12" id="KW-0812">Transmembrane</keyword>
<accession>A0ABX8WBX3</accession>
<dbReference type="Gene3D" id="2.70.70.10">
    <property type="entry name" value="Glucose Permease (Domain IIA)"/>
    <property type="match status" value="1"/>
</dbReference>
<keyword evidence="17" id="KW-1185">Reference proteome</keyword>
<dbReference type="NCBIfam" id="TIGR00830">
    <property type="entry name" value="PTBA"/>
    <property type="match status" value="1"/>
</dbReference>
<evidence type="ECO:0000313" key="17">
    <source>
        <dbReference type="Proteomes" id="UP000826550"/>
    </source>
</evidence>
<evidence type="ECO:0000256" key="5">
    <source>
        <dbReference type="ARBA" id="ARBA00022679"/>
    </source>
</evidence>
<keyword evidence="10 12" id="KW-0472">Membrane</keyword>
<evidence type="ECO:0000259" key="13">
    <source>
        <dbReference type="PROSITE" id="PS51093"/>
    </source>
</evidence>
<sequence>MRSNKEVTDMIIKNVGCAANIISFYHCATRIRFTLKDKSKFNAEFLKQQPEILGAVQAGDESQVIIGAKVGEYFNQIEKDYDIAANNTESPTPNDDHVGIIRKFINIIVAIMAPIITPLIAGGMFKVVISLLTTFNLISVKSQNYAILSFMTDAVFYFLPMMLAVSAAEHFKTNKFLAIATAGVLLHPNWAAMVLAGKPVALFGVPITLASYSSTVIPIILCVWIQSYVEKFAEKVSPNVIKTMLKPLLIFIIMAPLALLLIGPIGSWLGDLLALLINSLNKVAPWLVPTIMGACSPLLVMVGMHVALTPIASLGFASPARSENILGPGMLASNIAQSGCAFAISLKEKRPQNRQIAVSAGVTALSGITEPALYGVTLKYQRALYAVMAAGGIAGFYAGITQVVRYSFGSPGIFTIVNFIGKPGNFMNAIITAIIAFILGFVFTFLIVKTDQPEKQIAKTLDGDKDANHTATTEIVYAPVDGQVIPLDQVNDEVFASKSLGSGIGINPATDLITSPITGKITMTYKTGHAIGLTSPSGTEYLIHIGIDTVNMKGNGFEVMISKGQDVQKGDPLVQVDFAKIKAAGYDPTVLLISLNTADDALTFTTKQKVTIDDPVFSLADMRKSN</sequence>
<feature type="domain" description="PTS EIIC type-1" evidence="15">
    <location>
        <begin position="106"/>
        <end position="459"/>
    </location>
</feature>
<evidence type="ECO:0000256" key="1">
    <source>
        <dbReference type="ARBA" id="ARBA00004651"/>
    </source>
</evidence>
<dbReference type="Gene3D" id="3.30.1360.60">
    <property type="entry name" value="Glucose permease domain IIB"/>
    <property type="match status" value="1"/>
</dbReference>
<evidence type="ECO:0000259" key="14">
    <source>
        <dbReference type="PROSITE" id="PS51098"/>
    </source>
</evidence>
<feature type="transmembrane region" description="Helical" evidence="12">
    <location>
        <begin position="104"/>
        <end position="125"/>
    </location>
</feature>
<feature type="transmembrane region" description="Helical" evidence="12">
    <location>
        <begin position="145"/>
        <end position="164"/>
    </location>
</feature>
<keyword evidence="9 12" id="KW-1133">Transmembrane helix</keyword>
<dbReference type="Pfam" id="PF00367">
    <property type="entry name" value="PTS_EIIB"/>
    <property type="match status" value="1"/>
</dbReference>
<dbReference type="PROSITE" id="PS51103">
    <property type="entry name" value="PTS_EIIC_TYPE_1"/>
    <property type="match status" value="1"/>
</dbReference>
<dbReference type="InterPro" id="IPR018113">
    <property type="entry name" value="PTrfase_EIIB_Cys"/>
</dbReference>
<dbReference type="InterPro" id="IPR050558">
    <property type="entry name" value="PTS_Sugar-Specific_Components"/>
</dbReference>
<evidence type="ECO:0000259" key="15">
    <source>
        <dbReference type="PROSITE" id="PS51103"/>
    </source>
</evidence>
<feature type="domain" description="PTS EIIA type-1" evidence="13">
    <location>
        <begin position="492"/>
        <end position="596"/>
    </location>
</feature>
<dbReference type="CDD" id="cd00212">
    <property type="entry name" value="PTS_IIB_glc"/>
    <property type="match status" value="1"/>
</dbReference>
<dbReference type="InterPro" id="IPR001127">
    <property type="entry name" value="PTS_EIIA_1_perm"/>
</dbReference>
<dbReference type="EMBL" id="CP048268">
    <property type="protein sequence ID" value="QYN52666.1"/>
    <property type="molecule type" value="Genomic_DNA"/>
</dbReference>
<feature type="transmembrane region" description="Helical" evidence="12">
    <location>
        <begin position="426"/>
        <end position="448"/>
    </location>
</feature>
<feature type="transmembrane region" description="Helical" evidence="12">
    <location>
        <begin position="290"/>
        <end position="313"/>
    </location>
</feature>
<evidence type="ECO:0000256" key="9">
    <source>
        <dbReference type="ARBA" id="ARBA00022989"/>
    </source>
</evidence>
<keyword evidence="3" id="KW-1003">Cell membrane</keyword>
<evidence type="ECO:0000256" key="3">
    <source>
        <dbReference type="ARBA" id="ARBA00022475"/>
    </source>
</evidence>
<dbReference type="SUPFAM" id="SSF55604">
    <property type="entry name" value="Glucose permease domain IIB"/>
    <property type="match status" value="1"/>
</dbReference>
<dbReference type="PROSITE" id="PS51093">
    <property type="entry name" value="PTS_EIIA_TYPE_1"/>
    <property type="match status" value="1"/>
</dbReference>
<feature type="transmembrane region" description="Helical" evidence="12">
    <location>
        <begin position="176"/>
        <end position="196"/>
    </location>
</feature>
<evidence type="ECO:0000256" key="6">
    <source>
        <dbReference type="ARBA" id="ARBA00022683"/>
    </source>
</evidence>
<evidence type="ECO:0000256" key="12">
    <source>
        <dbReference type="SAM" id="Phobius"/>
    </source>
</evidence>
<keyword evidence="4" id="KW-0762">Sugar transport</keyword>
<evidence type="ECO:0000256" key="4">
    <source>
        <dbReference type="ARBA" id="ARBA00022597"/>
    </source>
</evidence>
<feature type="transmembrane region" description="Helical" evidence="12">
    <location>
        <begin position="383"/>
        <end position="406"/>
    </location>
</feature>
<evidence type="ECO:0000256" key="10">
    <source>
        <dbReference type="ARBA" id="ARBA00023136"/>
    </source>
</evidence>
<evidence type="ECO:0000256" key="7">
    <source>
        <dbReference type="ARBA" id="ARBA00022692"/>
    </source>
</evidence>
<dbReference type="NCBIfam" id="TIGR01995">
    <property type="entry name" value="PTS-II-ABC-beta"/>
    <property type="match status" value="1"/>
</dbReference>